<dbReference type="Proteomes" id="UP000179242">
    <property type="component" value="Unassembled WGS sequence"/>
</dbReference>
<organism evidence="1 2">
    <name type="scientific">candidate division WOR-1 bacterium RIFOXYC2_FULL_46_14</name>
    <dbReference type="NCBI Taxonomy" id="1802587"/>
    <lineage>
        <taxon>Bacteria</taxon>
        <taxon>Bacillati</taxon>
        <taxon>Saganbacteria</taxon>
    </lineage>
</organism>
<comment type="caution">
    <text evidence="1">The sequence shown here is derived from an EMBL/GenBank/DDBJ whole genome shotgun (WGS) entry which is preliminary data.</text>
</comment>
<reference evidence="1 2" key="1">
    <citation type="journal article" date="2016" name="Nat. Commun.">
        <title>Thousands of microbial genomes shed light on interconnected biogeochemical processes in an aquifer system.</title>
        <authorList>
            <person name="Anantharaman K."/>
            <person name="Brown C.T."/>
            <person name="Hug L.A."/>
            <person name="Sharon I."/>
            <person name="Castelle C.J."/>
            <person name="Probst A.J."/>
            <person name="Thomas B.C."/>
            <person name="Singh A."/>
            <person name="Wilkins M.J."/>
            <person name="Karaoz U."/>
            <person name="Brodie E.L."/>
            <person name="Williams K.H."/>
            <person name="Hubbard S.S."/>
            <person name="Banfield J.F."/>
        </authorList>
    </citation>
    <scope>NUCLEOTIDE SEQUENCE [LARGE SCALE GENOMIC DNA]</scope>
</reference>
<accession>A0A1F4U6V0</accession>
<gene>
    <name evidence="1" type="ORF">A2438_06260</name>
</gene>
<protein>
    <submittedName>
        <fullName evidence="1">Uncharacterized protein</fullName>
    </submittedName>
</protein>
<evidence type="ECO:0000313" key="1">
    <source>
        <dbReference type="EMBL" id="OGC40599.1"/>
    </source>
</evidence>
<evidence type="ECO:0000313" key="2">
    <source>
        <dbReference type="Proteomes" id="UP000179242"/>
    </source>
</evidence>
<sequence length="210" mass="24549">MIKAIAGIHEFKRAFPQVYYVRRAWRDIHNPPKVRAELIINDPKKSDSLLLRLEIVEWRGERMGETPCRIFFGSLSIRPEEVFVDAFFRWRPEGDRTFHRINFSDPGRLFTAAADLLRFLMEGRHPEVFLPQIIEEACGIDIRTEEGILSGRESRPWFYEELPITSLELLSLPDPKNHNFCHVLDIDRTGRQRFLSFLGGIKEEISKLAV</sequence>
<dbReference type="AlphaFoldDB" id="A0A1F4U6V0"/>
<name>A0A1F4U6V0_UNCSA</name>
<dbReference type="EMBL" id="MEUJ01000003">
    <property type="protein sequence ID" value="OGC40599.1"/>
    <property type="molecule type" value="Genomic_DNA"/>
</dbReference>
<proteinExistence type="predicted"/>